<reference evidence="3" key="1">
    <citation type="submission" date="2022-10" db="EMBL/GenBank/DDBJ databases">
        <title>Chitinophaga sp. nov., isolated from soil.</title>
        <authorList>
            <person name="Jeon C.O."/>
        </authorList>
    </citation>
    <scope>NUCLEOTIDE SEQUENCE</scope>
    <source>
        <strain evidence="3">R8</strain>
    </source>
</reference>
<name>A0ABY6JAQ2_9BACT</name>
<proteinExistence type="inferred from homology"/>
<sequence length="232" mass="25917">MKKVSVILCLALSCSVTVLAQTPNTGTPPAVQTDIREKLVQLALKHPTLKETDALKSKYQASIRKVNSTWLDMIVVGVNLNEVTTGQLDQNQFGNLYFPLWNVGINVPLGSFFGKPAEKKMARMDVQMAVAKRESQELTIRATVLTRYEDYLLKKELLRLQSEMTEDDLAAFTQAEQKFTTGAIDYDAYSGASKRYNAELVKKITLERDLAVAVIELEEMIGVKLEEALAQK</sequence>
<feature type="signal peptide" evidence="2">
    <location>
        <begin position="1"/>
        <end position="20"/>
    </location>
</feature>
<evidence type="ECO:0000313" key="3">
    <source>
        <dbReference type="EMBL" id="UYQ95244.1"/>
    </source>
</evidence>
<dbReference type="Proteomes" id="UP001162741">
    <property type="component" value="Chromosome"/>
</dbReference>
<dbReference type="InterPro" id="IPR003423">
    <property type="entry name" value="OMP_efflux"/>
</dbReference>
<evidence type="ECO:0000313" key="4">
    <source>
        <dbReference type="Proteomes" id="UP001162741"/>
    </source>
</evidence>
<evidence type="ECO:0000256" key="2">
    <source>
        <dbReference type="SAM" id="SignalP"/>
    </source>
</evidence>
<dbReference type="SUPFAM" id="SSF56954">
    <property type="entry name" value="Outer membrane efflux proteins (OEP)"/>
    <property type="match status" value="1"/>
</dbReference>
<evidence type="ECO:0000256" key="1">
    <source>
        <dbReference type="ARBA" id="ARBA00007613"/>
    </source>
</evidence>
<dbReference type="Pfam" id="PF02321">
    <property type="entry name" value="OEP"/>
    <property type="match status" value="1"/>
</dbReference>
<gene>
    <name evidence="3" type="ORF">MKQ68_09060</name>
</gene>
<organism evidence="3 4">
    <name type="scientific">Chitinophaga horti</name>
    <dbReference type="NCBI Taxonomy" id="2920382"/>
    <lineage>
        <taxon>Bacteria</taxon>
        <taxon>Pseudomonadati</taxon>
        <taxon>Bacteroidota</taxon>
        <taxon>Chitinophagia</taxon>
        <taxon>Chitinophagales</taxon>
        <taxon>Chitinophagaceae</taxon>
        <taxon>Chitinophaga</taxon>
    </lineage>
</organism>
<accession>A0ABY6JAQ2</accession>
<keyword evidence="4" id="KW-1185">Reference proteome</keyword>
<keyword evidence="2" id="KW-0732">Signal</keyword>
<comment type="similarity">
    <text evidence="1">Belongs to the outer membrane factor (OMF) (TC 1.B.17) family.</text>
</comment>
<feature type="chain" id="PRO_5047076483" evidence="2">
    <location>
        <begin position="21"/>
        <end position="232"/>
    </location>
</feature>
<protein>
    <submittedName>
        <fullName evidence="3">TolC family protein</fullName>
    </submittedName>
</protein>
<dbReference type="Gene3D" id="1.20.1600.10">
    <property type="entry name" value="Outer membrane efflux proteins (OEP)"/>
    <property type="match status" value="1"/>
</dbReference>
<dbReference type="EMBL" id="CP107006">
    <property type="protein sequence ID" value="UYQ95244.1"/>
    <property type="molecule type" value="Genomic_DNA"/>
</dbReference>
<dbReference type="RefSeq" id="WP_264283014.1">
    <property type="nucleotide sequence ID" value="NZ_CP107006.1"/>
</dbReference>